<gene>
    <name evidence="2" type="ORF">FB45DRAFT_1082250</name>
</gene>
<comment type="caution">
    <text evidence="2">The sequence shown here is derived from an EMBL/GenBank/DDBJ whole genome shotgun (WGS) entry which is preliminary data.</text>
</comment>
<dbReference type="Pfam" id="PF18759">
    <property type="entry name" value="Plavaka"/>
    <property type="match status" value="1"/>
</dbReference>
<feature type="compositionally biased region" description="Pro residues" evidence="1">
    <location>
        <begin position="60"/>
        <end position="72"/>
    </location>
</feature>
<protein>
    <submittedName>
        <fullName evidence="2">Uncharacterized protein</fullName>
    </submittedName>
</protein>
<feature type="compositionally biased region" description="Acidic residues" evidence="1">
    <location>
        <begin position="1112"/>
        <end position="1135"/>
    </location>
</feature>
<feature type="compositionally biased region" description="Acidic residues" evidence="1">
    <location>
        <begin position="1148"/>
        <end position="1201"/>
    </location>
</feature>
<organism evidence="2 3">
    <name type="scientific">Roridomyces roridus</name>
    <dbReference type="NCBI Taxonomy" id="1738132"/>
    <lineage>
        <taxon>Eukaryota</taxon>
        <taxon>Fungi</taxon>
        <taxon>Dikarya</taxon>
        <taxon>Basidiomycota</taxon>
        <taxon>Agaricomycotina</taxon>
        <taxon>Agaricomycetes</taxon>
        <taxon>Agaricomycetidae</taxon>
        <taxon>Agaricales</taxon>
        <taxon>Marasmiineae</taxon>
        <taxon>Mycenaceae</taxon>
        <taxon>Roridomyces</taxon>
    </lineage>
</organism>
<evidence type="ECO:0000256" key="1">
    <source>
        <dbReference type="SAM" id="MobiDB-lite"/>
    </source>
</evidence>
<dbReference type="Proteomes" id="UP001221142">
    <property type="component" value="Unassembled WGS sequence"/>
</dbReference>
<reference evidence="2" key="1">
    <citation type="submission" date="2023-03" db="EMBL/GenBank/DDBJ databases">
        <title>Massive genome expansion in bonnet fungi (Mycena s.s.) driven by repeated elements and novel gene families across ecological guilds.</title>
        <authorList>
            <consortium name="Lawrence Berkeley National Laboratory"/>
            <person name="Harder C.B."/>
            <person name="Miyauchi S."/>
            <person name="Viragh M."/>
            <person name="Kuo A."/>
            <person name="Thoen E."/>
            <person name="Andreopoulos B."/>
            <person name="Lu D."/>
            <person name="Skrede I."/>
            <person name="Drula E."/>
            <person name="Henrissat B."/>
            <person name="Morin E."/>
            <person name="Kohler A."/>
            <person name="Barry K."/>
            <person name="LaButti K."/>
            <person name="Morin E."/>
            <person name="Salamov A."/>
            <person name="Lipzen A."/>
            <person name="Mereny Z."/>
            <person name="Hegedus B."/>
            <person name="Baldrian P."/>
            <person name="Stursova M."/>
            <person name="Weitz H."/>
            <person name="Taylor A."/>
            <person name="Grigoriev I.V."/>
            <person name="Nagy L.G."/>
            <person name="Martin F."/>
            <person name="Kauserud H."/>
        </authorList>
    </citation>
    <scope>NUCLEOTIDE SEQUENCE</scope>
    <source>
        <strain evidence="2">9284</strain>
    </source>
</reference>
<name>A0AAD7BPP8_9AGAR</name>
<feature type="compositionally biased region" description="Polar residues" evidence="1">
    <location>
        <begin position="810"/>
        <end position="830"/>
    </location>
</feature>
<dbReference type="InterPro" id="IPR041078">
    <property type="entry name" value="Plavaka"/>
</dbReference>
<keyword evidence="3" id="KW-1185">Reference proteome</keyword>
<dbReference type="EMBL" id="JARKIF010000011">
    <property type="protein sequence ID" value="KAJ7627108.1"/>
    <property type="molecule type" value="Genomic_DNA"/>
</dbReference>
<feature type="region of interest" description="Disordered" evidence="1">
    <location>
        <begin position="58"/>
        <end position="78"/>
    </location>
</feature>
<proteinExistence type="predicted"/>
<sequence>MPKELCIWCERKIESGRPFTLHTKNCEAKNQQHNAIVENVHAAELVAAAALVAQAVDEPTPAPEPPSPPRLPPRLDNRPRRAIVLPARYRQDDAAPEPVSTVVAAAAPAHEDFADADGEGAPPATWVRTTPNRHGIYKVLVRPTTHDPDDTATLDSLCKSSNLSITQRPLLAKPSNTPWWFPFASATVARLMMWFHLGSSLKSIEDLDALITNVLLQDDFNREELRGFRAALGNKTLDEFKSSPDGMPVPDTWKRTSVRIKVPGKNVCTAEEEAVEFEVEGLVYRDLLDVMVENFSGPAFADYHTTPFVYRLDPAYDPADKMVLPDAPLDHAGLPPLPDDHTPVYGEVFASGRLRKMHSELPRSATPNIETIIAAYMFWSDATHLANFGNASLWPLYIFFGNQSKYSRARPTSNACHHTAYFPSLPDSIKDFYRQHFNVAPSAAILTHLKRELMHAIWDTLITAEFIHAYIHGHVVKLPTIPRKLFWQQFAISVAALAPRCFVSKDKIPDMGTSNDARRRQNTREDTTRYRRIIESARNFIYKLGRVITGTNVENLLKPQSWVPTRNAFSKLAAHGLNLFSLFVPDLLHEVELGTWKSLFTHLLRLLQSHGEEFIQRLDERFRLIPTFGRRTIRRFTANVSELKKLAARDWEDIVQCCLPVLEGLFPPEYEPLVLSLVYTFATFHAYAKLRMHTGITIVTFRITVDIVVFELPAEIRRRQRRDAKNKKTSEPTAKQKKSWNIATYKWHAMGDYADSIEEFGTLDSYSTQIGELAHRLCKILYGRTNRRGFEAQIATLERRRRILRGVQQNMHTATLSTNDAPSTTTNSPSDAVKPRTATKRSKIRTALLGEDETLPPTPPKEHHHISDSRRTWMDLTDMVDIVEDEPAFEASTLLAPLSLYSTALGRDSLINFDFTSLVGCWVPDRIFSHKYMRVNYTTYDCLRDADMVHATTRPDILMVSREDNPAHPYTYARVVSIFHAQVQHLASRSKDDRKAHHMYFLWVRFFERDTSKPGGWKYKRLHRIKFCGTSAEPSAGFGFVDPARVIRGVHLIPAFHYGKTDKFLAGPSILRHIHDDEDTDYEFYYVNQFADRDLFMRYAGDAVGHHTAELSPEDLGVELDNETQESDGEEEMDVDDKQMGTERDGDTPMDEDEEEEEEEINGSDEEDDQEGDDEEEQDFEALEGDCDDEDVYDAVGYDEL</sequence>
<evidence type="ECO:0000313" key="3">
    <source>
        <dbReference type="Proteomes" id="UP001221142"/>
    </source>
</evidence>
<feature type="region of interest" description="Disordered" evidence="1">
    <location>
        <begin position="810"/>
        <end position="868"/>
    </location>
</feature>
<dbReference type="AlphaFoldDB" id="A0AAD7BPP8"/>
<accession>A0AAD7BPP8</accession>
<feature type="compositionally biased region" description="Basic and acidic residues" evidence="1">
    <location>
        <begin position="1136"/>
        <end position="1147"/>
    </location>
</feature>
<feature type="region of interest" description="Disordered" evidence="1">
    <location>
        <begin position="1110"/>
        <end position="1201"/>
    </location>
</feature>
<evidence type="ECO:0000313" key="2">
    <source>
        <dbReference type="EMBL" id="KAJ7627108.1"/>
    </source>
</evidence>